<dbReference type="CDD" id="cd01347">
    <property type="entry name" value="ligand_gated_channel"/>
    <property type="match status" value="1"/>
</dbReference>
<dbReference type="EMBL" id="SEWF01000009">
    <property type="protein sequence ID" value="RYU96244.1"/>
    <property type="molecule type" value="Genomic_DNA"/>
</dbReference>
<evidence type="ECO:0000256" key="15">
    <source>
        <dbReference type="RuleBase" id="RU003357"/>
    </source>
</evidence>
<evidence type="ECO:0000256" key="2">
    <source>
        <dbReference type="ARBA" id="ARBA00009810"/>
    </source>
</evidence>
<dbReference type="SUPFAM" id="SSF56935">
    <property type="entry name" value="Porins"/>
    <property type="match status" value="1"/>
</dbReference>
<keyword evidence="4 14" id="KW-1134">Transmembrane beta strand</keyword>
<evidence type="ECO:0000256" key="10">
    <source>
        <dbReference type="ARBA" id="ARBA00023077"/>
    </source>
</evidence>
<keyword evidence="13 14" id="KW-0998">Cell outer membrane</keyword>
<keyword evidence="9" id="KW-0406">Ion transport</keyword>
<dbReference type="InterPro" id="IPR036942">
    <property type="entry name" value="Beta-barrel_TonB_sf"/>
</dbReference>
<dbReference type="Pfam" id="PF07715">
    <property type="entry name" value="Plug"/>
    <property type="match status" value="1"/>
</dbReference>
<organism evidence="18 19">
    <name type="scientific">Emticicia agri</name>
    <dbReference type="NCBI Taxonomy" id="2492393"/>
    <lineage>
        <taxon>Bacteria</taxon>
        <taxon>Pseudomonadati</taxon>
        <taxon>Bacteroidota</taxon>
        <taxon>Cytophagia</taxon>
        <taxon>Cytophagales</taxon>
        <taxon>Leadbetterellaceae</taxon>
        <taxon>Emticicia</taxon>
    </lineage>
</organism>
<keyword evidence="12 18" id="KW-0675">Receptor</keyword>
<dbReference type="RefSeq" id="WP_130020535.1">
    <property type="nucleotide sequence ID" value="NZ_SEWF01000009.1"/>
</dbReference>
<feature type="domain" description="Rhodanese" evidence="17">
    <location>
        <begin position="731"/>
        <end position="767"/>
    </location>
</feature>
<name>A0A4Q5M1V5_9BACT</name>
<evidence type="ECO:0000256" key="11">
    <source>
        <dbReference type="ARBA" id="ARBA00023136"/>
    </source>
</evidence>
<dbReference type="GO" id="GO:0038023">
    <property type="term" value="F:signaling receptor activity"/>
    <property type="evidence" value="ECO:0007669"/>
    <property type="project" value="InterPro"/>
</dbReference>
<dbReference type="PROSITE" id="PS52016">
    <property type="entry name" value="TONB_DEPENDENT_REC_3"/>
    <property type="match status" value="1"/>
</dbReference>
<evidence type="ECO:0000256" key="13">
    <source>
        <dbReference type="ARBA" id="ARBA00023237"/>
    </source>
</evidence>
<keyword evidence="8" id="KW-0408">Iron</keyword>
<dbReference type="AlphaFoldDB" id="A0A4Q5M1V5"/>
<evidence type="ECO:0000256" key="8">
    <source>
        <dbReference type="ARBA" id="ARBA00023004"/>
    </source>
</evidence>
<keyword evidence="3 14" id="KW-0813">Transport</keyword>
<dbReference type="PROSITE" id="PS50206">
    <property type="entry name" value="RHODANESE_3"/>
    <property type="match status" value="1"/>
</dbReference>
<evidence type="ECO:0000256" key="3">
    <source>
        <dbReference type="ARBA" id="ARBA00022448"/>
    </source>
</evidence>
<dbReference type="OrthoDB" id="9758472at2"/>
<reference evidence="18 19" key="1">
    <citation type="submission" date="2019-02" db="EMBL/GenBank/DDBJ databases">
        <title>Bacterial novel species Emticicia sp. 17J42-9 isolated from soil.</title>
        <authorList>
            <person name="Jung H.-Y."/>
        </authorList>
    </citation>
    <scope>NUCLEOTIDE SEQUENCE [LARGE SCALE GENOMIC DNA]</scope>
    <source>
        <strain evidence="18 19">17J42-9</strain>
    </source>
</reference>
<keyword evidence="10 15" id="KW-0798">TonB box</keyword>
<dbReference type="Pfam" id="PF00593">
    <property type="entry name" value="TonB_dep_Rec_b-barrel"/>
    <property type="match status" value="1"/>
</dbReference>
<protein>
    <submittedName>
        <fullName evidence="18">TonB-dependent receptor</fullName>
    </submittedName>
</protein>
<evidence type="ECO:0000256" key="7">
    <source>
        <dbReference type="ARBA" id="ARBA00022729"/>
    </source>
</evidence>
<dbReference type="InterPro" id="IPR012910">
    <property type="entry name" value="Plug_dom"/>
</dbReference>
<dbReference type="InterPro" id="IPR010105">
    <property type="entry name" value="TonB_sidphr_rcpt"/>
</dbReference>
<dbReference type="Gene3D" id="2.170.130.10">
    <property type="entry name" value="TonB-dependent receptor, plug domain"/>
    <property type="match status" value="1"/>
</dbReference>
<evidence type="ECO:0000256" key="5">
    <source>
        <dbReference type="ARBA" id="ARBA00022496"/>
    </source>
</evidence>
<comment type="similarity">
    <text evidence="2 14 15">Belongs to the TonB-dependent receptor family.</text>
</comment>
<evidence type="ECO:0000259" key="17">
    <source>
        <dbReference type="PROSITE" id="PS50206"/>
    </source>
</evidence>
<proteinExistence type="inferred from homology"/>
<sequence length="780" mass="86615">MKSIFTVLLGMSSLWVFAQNGTLKGKITTNDGKPAEFVNVIIKGTNKGVTADIDGNYQIANLKPGDYTAQASFVGLKAENKKFTISGDETVTLDFEMEVSANQLQEVAVVANPSKYVTDYPSISLRLKTPLLEVPQNIQVITKQVIQDQQIFDMLEGVTRNVSGATRVEHWDIYAQINMRGSQIAGFRNGMNVQSTWGPLVEDMSMVERIEFVKGPAGFMLANGEPSGFYNIVTKKPTGLTKGEATMTVGSFNTYRSTLDFDGKLTQDGKILYRLNLMGQTKGSHRDYEFNNRISVAPVVKFQFTPNTSLTAEYTYQFNQMSVIGSNYAFSKKGMGDLPVNFTTAEPNMDPSNINDNTFFLTLAHSLNTNWKLTGQLAYMKYSQQGQSLWPSGFSANGDTLYRGASIWDVMGITKVGQFFVNGDAKTGFVNHRILAGLDMGQKDFYHDWNQGGGFSGPNGFNIYNPVYGTVPSSAFPEYDRSLSLRQRGVYYAQSYAALYAQDELRFMQDKLRLTLAGRFTTAQNSDPYSGFVKAEKFTPRVGLSYSINKNTSVYAVFDQAFVPQAGADAKGKAFDPITGDNKEIGIKREWLGGLWSTSVSAYNITKNNVLTSDPNNQFFSIQLGQTQVKGIEFDLRGQIIHGLDLTLNYAYTDGKVTKDTDEKKVGVQIPGTSKNVANAWLSYKATNGALQGFGISLGGQYQAGRSSWYVFDGTKQGLPNYFRMDGAVSYQANKFAVALNVNNLTNAYLYMGGYYEWSQFFYYQTEAKRNLRLSVNYKF</sequence>
<dbReference type="GO" id="GO:0015344">
    <property type="term" value="F:siderophore uptake transmembrane transporter activity"/>
    <property type="evidence" value="ECO:0007669"/>
    <property type="project" value="TreeGrafter"/>
</dbReference>
<dbReference type="Pfam" id="PF13715">
    <property type="entry name" value="CarbopepD_reg_2"/>
    <property type="match status" value="1"/>
</dbReference>
<comment type="caution">
    <text evidence="18">The sequence shown here is derived from an EMBL/GenBank/DDBJ whole genome shotgun (WGS) entry which is preliminary data.</text>
</comment>
<feature type="chain" id="PRO_5020348004" evidence="16">
    <location>
        <begin position="19"/>
        <end position="780"/>
    </location>
</feature>
<dbReference type="InterPro" id="IPR000531">
    <property type="entry name" value="Beta-barrel_TonB"/>
</dbReference>
<evidence type="ECO:0000256" key="1">
    <source>
        <dbReference type="ARBA" id="ARBA00004571"/>
    </source>
</evidence>
<dbReference type="InterPro" id="IPR039426">
    <property type="entry name" value="TonB-dep_rcpt-like"/>
</dbReference>
<evidence type="ECO:0000256" key="14">
    <source>
        <dbReference type="PROSITE-ProRule" id="PRU01360"/>
    </source>
</evidence>
<comment type="subcellular location">
    <subcellularLocation>
        <location evidence="1 14">Cell outer membrane</location>
        <topology evidence="1 14">Multi-pass membrane protein</topology>
    </subcellularLocation>
</comment>
<evidence type="ECO:0000256" key="4">
    <source>
        <dbReference type="ARBA" id="ARBA00022452"/>
    </source>
</evidence>
<keyword evidence="7 16" id="KW-0732">Signal</keyword>
<feature type="signal peptide" evidence="16">
    <location>
        <begin position="1"/>
        <end position="18"/>
    </location>
</feature>
<dbReference type="Proteomes" id="UP000293162">
    <property type="component" value="Unassembled WGS sequence"/>
</dbReference>
<dbReference type="SUPFAM" id="SSF49464">
    <property type="entry name" value="Carboxypeptidase regulatory domain-like"/>
    <property type="match status" value="1"/>
</dbReference>
<keyword evidence="6 14" id="KW-0812">Transmembrane</keyword>
<gene>
    <name evidence="18" type="ORF">EWM59_08525</name>
</gene>
<dbReference type="GO" id="GO:0009279">
    <property type="term" value="C:cell outer membrane"/>
    <property type="evidence" value="ECO:0007669"/>
    <property type="project" value="UniProtKB-SubCell"/>
</dbReference>
<dbReference type="NCBIfam" id="TIGR01783">
    <property type="entry name" value="TonB-siderophor"/>
    <property type="match status" value="1"/>
</dbReference>
<evidence type="ECO:0000256" key="9">
    <source>
        <dbReference type="ARBA" id="ARBA00023065"/>
    </source>
</evidence>
<accession>A0A4Q5M1V5</accession>
<dbReference type="InterPro" id="IPR001763">
    <property type="entry name" value="Rhodanese-like_dom"/>
</dbReference>
<evidence type="ECO:0000313" key="19">
    <source>
        <dbReference type="Proteomes" id="UP000293162"/>
    </source>
</evidence>
<dbReference type="Gene3D" id="2.60.40.1120">
    <property type="entry name" value="Carboxypeptidase-like, regulatory domain"/>
    <property type="match status" value="1"/>
</dbReference>
<dbReference type="Gene3D" id="2.40.170.20">
    <property type="entry name" value="TonB-dependent receptor, beta-barrel domain"/>
    <property type="match status" value="1"/>
</dbReference>
<dbReference type="InterPro" id="IPR008969">
    <property type="entry name" value="CarboxyPept-like_regulatory"/>
</dbReference>
<dbReference type="PANTHER" id="PTHR32552:SF68">
    <property type="entry name" value="FERRICHROME OUTER MEMBRANE TRANSPORTER_PHAGE RECEPTOR"/>
    <property type="match status" value="1"/>
</dbReference>
<dbReference type="PANTHER" id="PTHR32552">
    <property type="entry name" value="FERRICHROME IRON RECEPTOR-RELATED"/>
    <property type="match status" value="1"/>
</dbReference>
<dbReference type="GO" id="GO:0015891">
    <property type="term" value="P:siderophore transport"/>
    <property type="evidence" value="ECO:0007669"/>
    <property type="project" value="InterPro"/>
</dbReference>
<evidence type="ECO:0000256" key="12">
    <source>
        <dbReference type="ARBA" id="ARBA00023170"/>
    </source>
</evidence>
<evidence type="ECO:0000256" key="6">
    <source>
        <dbReference type="ARBA" id="ARBA00022692"/>
    </source>
</evidence>
<evidence type="ECO:0000256" key="16">
    <source>
        <dbReference type="SAM" id="SignalP"/>
    </source>
</evidence>
<keyword evidence="5" id="KW-0410">Iron transport</keyword>
<dbReference type="InterPro" id="IPR037066">
    <property type="entry name" value="Plug_dom_sf"/>
</dbReference>
<keyword evidence="11 14" id="KW-0472">Membrane</keyword>
<evidence type="ECO:0000313" key="18">
    <source>
        <dbReference type="EMBL" id="RYU96244.1"/>
    </source>
</evidence>
<keyword evidence="19" id="KW-1185">Reference proteome</keyword>